<dbReference type="PANTHER" id="PTHR15614">
    <property type="entry name" value="INTRAFLAGELLAR TRANSPORT PROTEIN 81 HOMOLOG"/>
    <property type="match status" value="1"/>
</dbReference>
<name>A0A4W6G905_LATCA</name>
<dbReference type="InterPro" id="IPR029600">
    <property type="entry name" value="IFT81"/>
</dbReference>
<feature type="coiled-coil region" evidence="1">
    <location>
        <begin position="165"/>
        <end position="238"/>
    </location>
</feature>
<evidence type="ECO:0000313" key="2">
    <source>
        <dbReference type="Ensembl" id="ENSLCAP00010059741.1"/>
    </source>
</evidence>
<feature type="coiled-coil region" evidence="1">
    <location>
        <begin position="31"/>
        <end position="109"/>
    </location>
</feature>
<dbReference type="GeneTree" id="ENSGT00390000000999"/>
<dbReference type="GO" id="GO:0060271">
    <property type="term" value="P:cilium assembly"/>
    <property type="evidence" value="ECO:0007669"/>
    <property type="project" value="InterPro"/>
</dbReference>
<sequence length="529" mass="62223">MPEQTVKRMCALLGMLKYRPPGNLSDSDFDISAMEEEKDQLIKRVERLKKRVESVSNHQRMLEQARQLRVEKEREESLTHQKQEQRNQLFQAEQRLQRSQQQLKDLRQAAADANPESLMKRLEEEIKINSYMVSEKLPKELEGMRHTVQYLQKVASEPAMGQADLQELEDKIKEVDYQINQLIEKRMMRNDPMDDKLTLYRQQASIIIRRKESKAEELQEAREELAAAERELRQRTNQPQASDGEEVIRGDELKRLVVKLRSRGTVFKKKRQEITELKAEYGVLQRTEEILRQRHETIQQKLQTVEAEKGISGYSDTQEELERVSAIKSELDEKKGRTLDDMSEMVKKLNSVIVEKKSALAPIIKELRSLRQRCQELSQEYEEKKVQYESCAAGLESNRSKLEQEVKALREETAQEENQYHYINTMSEMQIQRAAEEMKAYVSSDPQERKKAIREVYMKNISEQELLGKKLREKQKMVRESHSDNMEQMKMWQDLEQLMECKKQCFIRAQSQASIGQVIQEGGEDRLVL</sequence>
<keyword evidence="3" id="KW-1185">Reference proteome</keyword>
<dbReference type="PANTHER" id="PTHR15614:SF2">
    <property type="entry name" value="INTRAFLAGELLAR TRANSPORT PROTEIN 81 HOMOLOG"/>
    <property type="match status" value="1"/>
</dbReference>
<proteinExistence type="predicted"/>
<protein>
    <submittedName>
        <fullName evidence="2">Intraflagellar transport 81 homolog</fullName>
    </submittedName>
</protein>
<dbReference type="Proteomes" id="UP000314980">
    <property type="component" value="Unassembled WGS sequence"/>
</dbReference>
<gene>
    <name evidence="2" type="primary">IFT81</name>
    <name evidence="2" type="synonym">ift81</name>
</gene>
<keyword evidence="1" id="KW-0175">Coiled coil</keyword>
<feature type="coiled-coil region" evidence="1">
    <location>
        <begin position="267"/>
        <end position="334"/>
    </location>
</feature>
<evidence type="ECO:0000256" key="1">
    <source>
        <dbReference type="SAM" id="Coils"/>
    </source>
</evidence>
<dbReference type="GO" id="GO:0042073">
    <property type="term" value="P:intraciliary transport"/>
    <property type="evidence" value="ECO:0007669"/>
    <property type="project" value="InterPro"/>
</dbReference>
<feature type="coiled-coil region" evidence="1">
    <location>
        <begin position="364"/>
        <end position="419"/>
    </location>
</feature>
<reference evidence="2" key="2">
    <citation type="submission" date="2025-08" db="UniProtKB">
        <authorList>
            <consortium name="Ensembl"/>
        </authorList>
    </citation>
    <scope>IDENTIFICATION</scope>
</reference>
<reference evidence="3" key="1">
    <citation type="submission" date="2015-09" db="EMBL/GenBank/DDBJ databases">
        <authorList>
            <person name="Sai Rama Sridatta P."/>
        </authorList>
    </citation>
    <scope>NUCLEOTIDE SEQUENCE [LARGE SCALE GENOMIC DNA]</scope>
</reference>
<dbReference type="GO" id="GO:0015631">
    <property type="term" value="F:tubulin binding"/>
    <property type="evidence" value="ECO:0007669"/>
    <property type="project" value="InterPro"/>
</dbReference>
<reference evidence="2" key="3">
    <citation type="submission" date="2025-09" db="UniProtKB">
        <authorList>
            <consortium name="Ensembl"/>
        </authorList>
    </citation>
    <scope>IDENTIFICATION</scope>
</reference>
<dbReference type="GO" id="GO:0036064">
    <property type="term" value="C:ciliary basal body"/>
    <property type="evidence" value="ECO:0007669"/>
    <property type="project" value="TreeGrafter"/>
</dbReference>
<accession>A0A4W6G905</accession>
<dbReference type="AlphaFoldDB" id="A0A4W6G905"/>
<evidence type="ECO:0000313" key="3">
    <source>
        <dbReference type="Proteomes" id="UP000314980"/>
    </source>
</evidence>
<dbReference type="GO" id="GO:0030992">
    <property type="term" value="C:intraciliary transport particle B"/>
    <property type="evidence" value="ECO:0007669"/>
    <property type="project" value="InterPro"/>
</dbReference>
<dbReference type="Ensembl" id="ENSLCAT00010061358.1">
    <property type="protein sequence ID" value="ENSLCAP00010059741.1"/>
    <property type="gene ID" value="ENSLCAG00010027815.1"/>
</dbReference>
<organism evidence="2 3">
    <name type="scientific">Lates calcarifer</name>
    <name type="common">Barramundi</name>
    <name type="synonym">Holocentrus calcarifer</name>
    <dbReference type="NCBI Taxonomy" id="8187"/>
    <lineage>
        <taxon>Eukaryota</taxon>
        <taxon>Metazoa</taxon>
        <taxon>Chordata</taxon>
        <taxon>Craniata</taxon>
        <taxon>Vertebrata</taxon>
        <taxon>Euteleostomi</taxon>
        <taxon>Actinopterygii</taxon>
        <taxon>Neopterygii</taxon>
        <taxon>Teleostei</taxon>
        <taxon>Neoteleostei</taxon>
        <taxon>Acanthomorphata</taxon>
        <taxon>Carangaria</taxon>
        <taxon>Carangaria incertae sedis</taxon>
        <taxon>Centropomidae</taxon>
        <taxon>Lates</taxon>
    </lineage>
</organism>